<dbReference type="InterPro" id="IPR024455">
    <property type="entry name" value="Phage_capsid"/>
</dbReference>
<evidence type="ECO:0000259" key="2">
    <source>
        <dbReference type="Pfam" id="PF05065"/>
    </source>
</evidence>
<reference evidence="3 4" key="1">
    <citation type="submission" date="2020-08" db="EMBL/GenBank/DDBJ databases">
        <title>Genome public.</title>
        <authorList>
            <person name="Liu C."/>
            <person name="Sun Q."/>
        </authorList>
    </citation>
    <scope>NUCLEOTIDE SEQUENCE [LARGE SCALE GENOMIC DNA]</scope>
    <source>
        <strain evidence="3 4">NSJ-10</strain>
    </source>
</reference>
<dbReference type="EMBL" id="JACOOX010000004">
    <property type="protein sequence ID" value="MBC5662924.1"/>
    <property type="molecule type" value="Genomic_DNA"/>
</dbReference>
<dbReference type="Proteomes" id="UP000615234">
    <property type="component" value="Unassembled WGS sequence"/>
</dbReference>
<comment type="caution">
    <text evidence="3">The sequence shown here is derived from an EMBL/GenBank/DDBJ whole genome shotgun (WGS) entry which is preliminary data.</text>
</comment>
<dbReference type="InterPro" id="IPR038148">
    <property type="entry name" value="Tn1545/Tn916_Xis"/>
</dbReference>
<evidence type="ECO:0000256" key="1">
    <source>
        <dbReference type="ARBA" id="ARBA00004328"/>
    </source>
</evidence>
<evidence type="ECO:0000313" key="4">
    <source>
        <dbReference type="Proteomes" id="UP000615234"/>
    </source>
</evidence>
<sequence>MNDETALVLRKLKDADGNYIWNHNTDTIFGKSVFISDFMPNVNNGNKPIAFGDFSYYWIVNRSGILVRTLAEKFALSQQTGYLACEYLDARPDLAEKNILNPSEAIEYFVLSRRKFYDLLNNTDGEDFLAYYGERKLILRVAFERHLHNHPKLRRRV</sequence>
<proteinExistence type="predicted"/>
<dbReference type="NCBIfam" id="TIGR01554">
    <property type="entry name" value="major_cap_HK97"/>
    <property type="match status" value="1"/>
</dbReference>
<name>A0A8I0AH08_9FIRM</name>
<dbReference type="Gene3D" id="3.90.105.50">
    <property type="match status" value="1"/>
</dbReference>
<evidence type="ECO:0000313" key="3">
    <source>
        <dbReference type="EMBL" id="MBC5662924.1"/>
    </source>
</evidence>
<gene>
    <name evidence="3" type="ORF">H8S09_08465</name>
</gene>
<comment type="subcellular location">
    <subcellularLocation>
        <location evidence="1">Virion</location>
    </subcellularLocation>
</comment>
<feature type="domain" description="Phage capsid-like C-terminal" evidence="2">
    <location>
        <begin position="1"/>
        <end position="91"/>
    </location>
</feature>
<dbReference type="Pfam" id="PF05065">
    <property type="entry name" value="Phage_capsid"/>
    <property type="match status" value="1"/>
</dbReference>
<accession>A0A8I0AH08</accession>
<dbReference type="SUPFAM" id="SSF56563">
    <property type="entry name" value="Major capsid protein gp5"/>
    <property type="match status" value="1"/>
</dbReference>
<organism evidence="3 4">
    <name type="scientific">Coprococcus hominis</name>
    <name type="common">ex Liu et al. 2022</name>
    <dbReference type="NCBI Taxonomy" id="2763039"/>
    <lineage>
        <taxon>Bacteria</taxon>
        <taxon>Bacillati</taxon>
        <taxon>Bacillota</taxon>
        <taxon>Clostridia</taxon>
        <taxon>Lachnospirales</taxon>
        <taxon>Lachnospiraceae</taxon>
        <taxon>Coprococcus</taxon>
    </lineage>
</organism>
<dbReference type="RefSeq" id="WP_186847678.1">
    <property type="nucleotide sequence ID" value="NZ_JACOOX010000004.1"/>
</dbReference>
<keyword evidence="4" id="KW-1185">Reference proteome</keyword>
<dbReference type="InterPro" id="IPR054612">
    <property type="entry name" value="Phage_capsid-like_C"/>
</dbReference>
<protein>
    <submittedName>
        <fullName evidence="3">Phage major capsid protein</fullName>
    </submittedName>
</protein>
<dbReference type="AlphaFoldDB" id="A0A8I0AH08"/>